<comment type="caution">
    <text evidence="1">The sequence shown here is derived from an EMBL/GenBank/DDBJ whole genome shotgun (WGS) entry which is preliminary data.</text>
</comment>
<accession>A0A7D9I713</accession>
<evidence type="ECO:0000313" key="1">
    <source>
        <dbReference type="EMBL" id="CAB3999103.1"/>
    </source>
</evidence>
<proteinExistence type="predicted"/>
<dbReference type="EMBL" id="CACRXK020003516">
    <property type="protein sequence ID" value="CAB3999103.1"/>
    <property type="molecule type" value="Genomic_DNA"/>
</dbReference>
<reference evidence="1" key="1">
    <citation type="submission" date="2020-04" db="EMBL/GenBank/DDBJ databases">
        <authorList>
            <person name="Alioto T."/>
            <person name="Alioto T."/>
            <person name="Gomez Garrido J."/>
        </authorList>
    </citation>
    <scope>NUCLEOTIDE SEQUENCE</scope>
    <source>
        <strain evidence="1">A484AB</strain>
    </source>
</reference>
<name>A0A7D9I713_PARCT</name>
<dbReference type="Proteomes" id="UP001152795">
    <property type="component" value="Unassembled WGS sequence"/>
</dbReference>
<dbReference type="AlphaFoldDB" id="A0A7D9I713"/>
<keyword evidence="2" id="KW-1185">Reference proteome</keyword>
<gene>
    <name evidence="1" type="ORF">PACLA_8A057300</name>
</gene>
<evidence type="ECO:0000313" key="2">
    <source>
        <dbReference type="Proteomes" id="UP001152795"/>
    </source>
</evidence>
<protein>
    <submittedName>
        <fullName evidence="1">Uncharacterized protein</fullName>
    </submittedName>
</protein>
<sequence>MAVLTEESLDINEAVEEGINKFNMEEKLPSFFLTVLDRAEYLICNDSRNITFYQVGNMDNIPENVEFYGYDPHGSSPFEDSNNNVVQPVNIANGNEVQAEILQVIDPLMPSVQMGIDIHEEVLRLSVNYAHTEQ</sequence>
<organism evidence="1 2">
    <name type="scientific">Paramuricea clavata</name>
    <name type="common">Red gorgonian</name>
    <name type="synonym">Violescent sea-whip</name>
    <dbReference type="NCBI Taxonomy" id="317549"/>
    <lineage>
        <taxon>Eukaryota</taxon>
        <taxon>Metazoa</taxon>
        <taxon>Cnidaria</taxon>
        <taxon>Anthozoa</taxon>
        <taxon>Octocorallia</taxon>
        <taxon>Malacalcyonacea</taxon>
        <taxon>Plexauridae</taxon>
        <taxon>Paramuricea</taxon>
    </lineage>
</organism>